<dbReference type="Pfam" id="PF00072">
    <property type="entry name" value="Response_reg"/>
    <property type="match status" value="1"/>
</dbReference>
<accession>A0A564ZLL9</accession>
<evidence type="ECO:0000313" key="5">
    <source>
        <dbReference type="EMBL" id="VUZ85542.1"/>
    </source>
</evidence>
<sequence length="135" mass="14581">MVSLNVALETARGRILVVDDDPFIGELLAVLFEQEGFEVQIAQDGCAGLLAFSEGHFNLIVTDFSMPRMTGLELAAAVRKTDPLVPIILVTGEANAIDAKAARQVGINRVIPKPFKLDELRKCVGLVRAKWPPAA</sequence>
<protein>
    <submittedName>
        <fullName evidence="5">Acetoacetate metabolism regulatory protein AtoC</fullName>
    </submittedName>
</protein>
<evidence type="ECO:0000256" key="1">
    <source>
        <dbReference type="ARBA" id="ARBA00022553"/>
    </source>
</evidence>
<dbReference type="Gene3D" id="3.40.50.2300">
    <property type="match status" value="1"/>
</dbReference>
<feature type="domain" description="Response regulatory" evidence="4">
    <location>
        <begin position="14"/>
        <end position="128"/>
    </location>
</feature>
<dbReference type="SMART" id="SM00448">
    <property type="entry name" value="REC"/>
    <property type="match status" value="1"/>
</dbReference>
<evidence type="ECO:0000256" key="2">
    <source>
        <dbReference type="ARBA" id="ARBA00023012"/>
    </source>
</evidence>
<evidence type="ECO:0000313" key="6">
    <source>
        <dbReference type="Proteomes" id="UP000334340"/>
    </source>
</evidence>
<proteinExistence type="predicted"/>
<dbReference type="SUPFAM" id="SSF52172">
    <property type="entry name" value="CheY-like"/>
    <property type="match status" value="1"/>
</dbReference>
<dbReference type="EMBL" id="CABIKM010000027">
    <property type="protein sequence ID" value="VUZ85542.1"/>
    <property type="molecule type" value="Genomic_DNA"/>
</dbReference>
<dbReference type="PROSITE" id="PS50110">
    <property type="entry name" value="RESPONSE_REGULATORY"/>
    <property type="match status" value="1"/>
</dbReference>
<keyword evidence="2" id="KW-0902">Two-component regulatory system</keyword>
<dbReference type="InterPro" id="IPR011006">
    <property type="entry name" value="CheY-like_superfamily"/>
</dbReference>
<dbReference type="InterPro" id="IPR001789">
    <property type="entry name" value="Sig_transdc_resp-reg_receiver"/>
</dbReference>
<dbReference type="GO" id="GO:0000160">
    <property type="term" value="P:phosphorelay signal transduction system"/>
    <property type="evidence" value="ECO:0007669"/>
    <property type="project" value="UniProtKB-KW"/>
</dbReference>
<evidence type="ECO:0000256" key="3">
    <source>
        <dbReference type="PROSITE-ProRule" id="PRU00169"/>
    </source>
</evidence>
<dbReference type="CDD" id="cd17546">
    <property type="entry name" value="REC_hyHK_CKI1_RcsC-like"/>
    <property type="match status" value="1"/>
</dbReference>
<organism evidence="5 6">
    <name type="scientific">Candidatus Methylomirabilis lanthanidiphila</name>
    <dbReference type="NCBI Taxonomy" id="2211376"/>
    <lineage>
        <taxon>Bacteria</taxon>
        <taxon>Candidatus Methylomirabilota</taxon>
        <taxon>Candidatus Methylomirabilia</taxon>
        <taxon>Candidatus Methylomirabilales</taxon>
        <taxon>Candidatus Methylomirabilaceae</taxon>
        <taxon>Candidatus Methylomirabilis</taxon>
    </lineage>
</organism>
<dbReference type="AlphaFoldDB" id="A0A564ZLL9"/>
<evidence type="ECO:0000259" key="4">
    <source>
        <dbReference type="PROSITE" id="PS50110"/>
    </source>
</evidence>
<dbReference type="Proteomes" id="UP000334340">
    <property type="component" value="Unassembled WGS sequence"/>
</dbReference>
<keyword evidence="6" id="KW-1185">Reference proteome</keyword>
<gene>
    <name evidence="5" type="ORF">MELA_01927</name>
</gene>
<feature type="modified residue" description="4-aspartylphosphate" evidence="3">
    <location>
        <position position="63"/>
    </location>
</feature>
<reference evidence="5 6" key="1">
    <citation type="submission" date="2019-07" db="EMBL/GenBank/DDBJ databases">
        <authorList>
            <person name="Cremers G."/>
        </authorList>
    </citation>
    <scope>NUCLEOTIDE SEQUENCE [LARGE SCALE GENOMIC DNA]</scope>
</reference>
<name>A0A564ZLL9_9BACT</name>
<dbReference type="InterPro" id="IPR050595">
    <property type="entry name" value="Bact_response_regulator"/>
</dbReference>
<dbReference type="PANTHER" id="PTHR44591:SF14">
    <property type="entry name" value="PROTEIN PILG"/>
    <property type="match status" value="1"/>
</dbReference>
<dbReference type="PANTHER" id="PTHR44591">
    <property type="entry name" value="STRESS RESPONSE REGULATOR PROTEIN 1"/>
    <property type="match status" value="1"/>
</dbReference>
<keyword evidence="1 3" id="KW-0597">Phosphoprotein</keyword>